<dbReference type="PROSITE" id="PS50157">
    <property type="entry name" value="ZINC_FINGER_C2H2_2"/>
    <property type="match status" value="4"/>
</dbReference>
<feature type="compositionally biased region" description="Low complexity" evidence="11">
    <location>
        <begin position="268"/>
        <end position="286"/>
    </location>
</feature>
<evidence type="ECO:0000313" key="15">
    <source>
        <dbReference type="WBParaSite" id="ASIM_0001235301-mRNA-1"/>
    </source>
</evidence>
<feature type="domain" description="C2H2-type" evidence="12">
    <location>
        <begin position="440"/>
        <end position="467"/>
    </location>
</feature>
<feature type="region of interest" description="Disordered" evidence="11">
    <location>
        <begin position="506"/>
        <end position="525"/>
    </location>
</feature>
<feature type="compositionally biased region" description="Low complexity" evidence="11">
    <location>
        <begin position="85"/>
        <end position="108"/>
    </location>
</feature>
<evidence type="ECO:0000256" key="10">
    <source>
        <dbReference type="PROSITE-ProRule" id="PRU00042"/>
    </source>
</evidence>
<dbReference type="InterPro" id="IPR013087">
    <property type="entry name" value="Znf_C2H2_type"/>
</dbReference>
<name>A0A0M3JVT7_ANISI</name>
<keyword evidence="3" id="KW-0217">Developmental protein</keyword>
<evidence type="ECO:0000256" key="11">
    <source>
        <dbReference type="SAM" id="MobiDB-lite"/>
    </source>
</evidence>
<keyword evidence="5" id="KW-0677">Repeat</keyword>
<evidence type="ECO:0000256" key="9">
    <source>
        <dbReference type="ARBA" id="ARBA00023242"/>
    </source>
</evidence>
<feature type="region of interest" description="Disordered" evidence="11">
    <location>
        <begin position="83"/>
        <end position="114"/>
    </location>
</feature>
<keyword evidence="14" id="KW-1185">Reference proteome</keyword>
<feature type="compositionally biased region" description="Polar residues" evidence="11">
    <location>
        <begin position="712"/>
        <end position="728"/>
    </location>
</feature>
<evidence type="ECO:0000256" key="2">
    <source>
        <dbReference type="ARBA" id="ARBA00007746"/>
    </source>
</evidence>
<evidence type="ECO:0000256" key="6">
    <source>
        <dbReference type="ARBA" id="ARBA00022771"/>
    </source>
</evidence>
<gene>
    <name evidence="13" type="ORF">ASIM_LOCUS11819</name>
</gene>
<feature type="compositionally biased region" description="Polar residues" evidence="11">
    <location>
        <begin position="506"/>
        <end position="520"/>
    </location>
</feature>
<dbReference type="InterPro" id="IPR036236">
    <property type="entry name" value="Znf_C2H2_sf"/>
</dbReference>
<keyword evidence="6 10" id="KW-0863">Zinc-finger</keyword>
<evidence type="ECO:0000256" key="7">
    <source>
        <dbReference type="ARBA" id="ARBA00022833"/>
    </source>
</evidence>
<evidence type="ECO:0000256" key="4">
    <source>
        <dbReference type="ARBA" id="ARBA00022723"/>
    </source>
</evidence>
<evidence type="ECO:0000256" key="8">
    <source>
        <dbReference type="ARBA" id="ARBA00023125"/>
    </source>
</evidence>
<dbReference type="GO" id="GO:0040034">
    <property type="term" value="P:regulation of development, heterochronic"/>
    <property type="evidence" value="ECO:0007669"/>
    <property type="project" value="UniProtKB-ARBA"/>
</dbReference>
<dbReference type="GO" id="GO:0000977">
    <property type="term" value="F:RNA polymerase II transcription regulatory region sequence-specific DNA binding"/>
    <property type="evidence" value="ECO:0007669"/>
    <property type="project" value="UniProtKB-ARBA"/>
</dbReference>
<dbReference type="Gene3D" id="3.30.160.60">
    <property type="entry name" value="Classic Zinc Finger"/>
    <property type="match status" value="4"/>
</dbReference>
<evidence type="ECO:0000313" key="14">
    <source>
        <dbReference type="Proteomes" id="UP000267096"/>
    </source>
</evidence>
<keyword evidence="7" id="KW-0862">Zinc</keyword>
<keyword evidence="8" id="KW-0238">DNA-binding</keyword>
<feature type="domain" description="C2H2-type" evidence="12">
    <location>
        <begin position="412"/>
        <end position="439"/>
    </location>
</feature>
<protein>
    <submittedName>
        <fullName evidence="15">Hunchback-like protein (inferred by orthology to a C. elegans protein)</fullName>
    </submittedName>
</protein>
<dbReference type="PANTHER" id="PTHR24392">
    <property type="entry name" value="ZINC FINGER PROTEIN"/>
    <property type="match status" value="1"/>
</dbReference>
<evidence type="ECO:0000259" key="12">
    <source>
        <dbReference type="PROSITE" id="PS50157"/>
    </source>
</evidence>
<sequence length="911" mass="98996">MPYFSSLLLNLSQQQQRESVKNLSSSPIKTETSDSDINNNNNLNIGVDKQHHNQIVTTLAECHRIEEEPLLSEKLPTSCSVATPNSCTNSTSSVISTTSNSPPRSTPHSQPPLSISPILAEITTSTPPTGSFCRAPGLGPLPIPDLLNSSSSSSSQLPLVCAICGFSCNSKFHYNSHMNTHGDHQCTMCDYTSRTEGRLKKHMRDSHTIQEQMAAGLDVEIIASSSQLFSSSSTSLASNTQLGTTMTSVLEAANLAAATQLAAAMHAASSSSSTSPNYTSTPPSSTSDDHQTAITSSASHSLLPSALDQIRAFTENPSILPDLSSTNLASALMSHGLLGTAPPISEASTSSPTEEQQASASYSLTISGSSSERRSSGSKPKTYKCKQCSHVSASKEDQWVHARTHIPVEKQLGCTRCGFVTEYKHHLEYHLRNHMGSKPFHCKKCAYSCVNKSMLNSHMKSHTNVYQFRCRDCTYATKYCHSLKLHLKKYNHTRAGDANDSTVINGHHNTVSPFESANESDSLRRLSESYSMNGADEDTSPRPTSTIPTAQQSLANSTAMNLNPMVTSSSLNLASQLLLRQHQLEQMDVVMRMNGLSGGITPSAMLPNVSSTTTNSPAAVSRCALCNYQALNEEDNLRHQMTHLIAHQADPAATAASLYNSIASIQNCNNQPLTTTSPRVVNECDEKRRLSTSDGKLNDDDKEQMLERCFNNTSGDTHQTSPVESAKSSGDEGSLTAEEMCAEKGGGASKRKAGLKLNQIAARLHEKNSPGVDDMHIVDSTDCVTSERMDDDEKELSPLAVTLPISAPIASRPTPTRVLPTPLTFTTDTTNLNIFQQACIAHMQNMEQKLRSAFDMWRFSCPHCKMAFQDEPLFHIHMGYHGYENPFKCNRCGQACNDGLTFNLHLLQAKH</sequence>
<feature type="domain" description="C2H2-type" evidence="12">
    <location>
        <begin position="184"/>
        <end position="212"/>
    </location>
</feature>
<evidence type="ECO:0000256" key="3">
    <source>
        <dbReference type="ARBA" id="ARBA00022473"/>
    </source>
</evidence>
<organism evidence="15">
    <name type="scientific">Anisakis simplex</name>
    <name type="common">Herring worm</name>
    <dbReference type="NCBI Taxonomy" id="6269"/>
    <lineage>
        <taxon>Eukaryota</taxon>
        <taxon>Metazoa</taxon>
        <taxon>Ecdysozoa</taxon>
        <taxon>Nematoda</taxon>
        <taxon>Chromadorea</taxon>
        <taxon>Rhabditida</taxon>
        <taxon>Spirurina</taxon>
        <taxon>Ascaridomorpha</taxon>
        <taxon>Ascaridoidea</taxon>
        <taxon>Anisakidae</taxon>
        <taxon>Anisakis</taxon>
        <taxon>Anisakis simplex complex</taxon>
    </lineage>
</organism>
<dbReference type="SMART" id="SM00355">
    <property type="entry name" value="ZnF_C2H2"/>
    <property type="match status" value="9"/>
</dbReference>
<dbReference type="AlphaFoldDB" id="A0A0M3JVT7"/>
<accession>A0A0M3JVT7</accession>
<dbReference type="GO" id="GO:0005634">
    <property type="term" value="C:nucleus"/>
    <property type="evidence" value="ECO:0007669"/>
    <property type="project" value="UniProtKB-SubCell"/>
</dbReference>
<feature type="region of interest" description="Disordered" evidence="11">
    <location>
        <begin position="268"/>
        <end position="295"/>
    </location>
</feature>
<dbReference type="PANTHER" id="PTHR24392:SF49">
    <property type="entry name" value="PROTEIN HUNCHBACK"/>
    <property type="match status" value="1"/>
</dbReference>
<comment type="similarity">
    <text evidence="2">Belongs to the hunchback C2H2-type zinc-finger protein family.</text>
</comment>
<proteinExistence type="inferred from homology"/>
<dbReference type="GO" id="GO:0008270">
    <property type="term" value="F:zinc ion binding"/>
    <property type="evidence" value="ECO:0007669"/>
    <property type="project" value="UniProtKB-KW"/>
</dbReference>
<feature type="domain" description="C2H2-type" evidence="12">
    <location>
        <begin position="859"/>
        <end position="886"/>
    </location>
</feature>
<dbReference type="PROSITE" id="PS00028">
    <property type="entry name" value="ZINC_FINGER_C2H2_1"/>
    <property type="match status" value="4"/>
</dbReference>
<dbReference type="FunFam" id="3.30.160.60:FF:001301">
    <property type="entry name" value="Blast:Protein hunchback"/>
    <property type="match status" value="1"/>
</dbReference>
<comment type="subcellular location">
    <subcellularLocation>
        <location evidence="1">Nucleus</location>
    </subcellularLocation>
</comment>
<feature type="compositionally biased region" description="Polar residues" evidence="11">
    <location>
        <begin position="346"/>
        <end position="366"/>
    </location>
</feature>
<evidence type="ECO:0000256" key="1">
    <source>
        <dbReference type="ARBA" id="ARBA00004123"/>
    </source>
</evidence>
<dbReference type="Proteomes" id="UP000267096">
    <property type="component" value="Unassembled WGS sequence"/>
</dbReference>
<reference evidence="13 14" key="2">
    <citation type="submission" date="2018-11" db="EMBL/GenBank/DDBJ databases">
        <authorList>
            <consortium name="Pathogen Informatics"/>
        </authorList>
    </citation>
    <scope>NUCLEOTIDE SEQUENCE [LARGE SCALE GENOMIC DNA]</scope>
</reference>
<dbReference type="GO" id="GO:0000122">
    <property type="term" value="P:negative regulation of transcription by RNA polymerase II"/>
    <property type="evidence" value="ECO:0007669"/>
    <property type="project" value="UniProtKB-ARBA"/>
</dbReference>
<dbReference type="SUPFAM" id="SSF57667">
    <property type="entry name" value="beta-beta-alpha zinc fingers"/>
    <property type="match status" value="4"/>
</dbReference>
<dbReference type="FunFam" id="3.30.160.60:FF:002883">
    <property type="entry name" value="Hunchback-like protein"/>
    <property type="match status" value="1"/>
</dbReference>
<feature type="region of interest" description="Disordered" evidence="11">
    <location>
        <begin position="712"/>
        <end position="734"/>
    </location>
</feature>
<dbReference type="EMBL" id="UYRR01031105">
    <property type="protein sequence ID" value="VDK45895.1"/>
    <property type="molecule type" value="Genomic_DNA"/>
</dbReference>
<dbReference type="OrthoDB" id="10015593at2759"/>
<evidence type="ECO:0000256" key="5">
    <source>
        <dbReference type="ARBA" id="ARBA00022737"/>
    </source>
</evidence>
<feature type="region of interest" description="Disordered" evidence="11">
    <location>
        <begin position="18"/>
        <end position="40"/>
    </location>
</feature>
<reference evidence="15" key="1">
    <citation type="submission" date="2017-02" db="UniProtKB">
        <authorList>
            <consortium name="WormBaseParasite"/>
        </authorList>
    </citation>
    <scope>IDENTIFICATION</scope>
</reference>
<keyword evidence="4" id="KW-0479">Metal-binding</keyword>
<feature type="compositionally biased region" description="Polar residues" evidence="11">
    <location>
        <begin position="21"/>
        <end position="30"/>
    </location>
</feature>
<evidence type="ECO:0000313" key="13">
    <source>
        <dbReference type="EMBL" id="VDK45895.1"/>
    </source>
</evidence>
<keyword evidence="9" id="KW-0539">Nucleus</keyword>
<dbReference type="WBParaSite" id="ASIM_0001235301-mRNA-1">
    <property type="protein sequence ID" value="ASIM_0001235301-mRNA-1"/>
    <property type="gene ID" value="ASIM_0001235301"/>
</dbReference>
<feature type="region of interest" description="Disordered" evidence="11">
    <location>
        <begin position="342"/>
        <end position="383"/>
    </location>
</feature>